<keyword evidence="4 6" id="KW-0520">NAD</keyword>
<dbReference type="GO" id="GO:0005737">
    <property type="term" value="C:cytoplasm"/>
    <property type="evidence" value="ECO:0007669"/>
    <property type="project" value="UniProtKB-SubCell"/>
</dbReference>
<dbReference type="GO" id="GO:0019674">
    <property type="term" value="P:NAD+ metabolic process"/>
    <property type="evidence" value="ECO:0007669"/>
    <property type="project" value="InterPro"/>
</dbReference>
<evidence type="ECO:0000256" key="5">
    <source>
        <dbReference type="ARBA" id="ARBA00047925"/>
    </source>
</evidence>
<dbReference type="RefSeq" id="WP_117528553.1">
    <property type="nucleotide sequence ID" value="NZ_JAQDKA010000020.1"/>
</dbReference>
<dbReference type="Gene3D" id="2.60.200.30">
    <property type="entry name" value="Probable inorganic polyphosphate/atp-NAD kinase, domain 2"/>
    <property type="match status" value="1"/>
</dbReference>
<organism evidence="8 10">
    <name type="scientific">Coprococcus catus</name>
    <dbReference type="NCBI Taxonomy" id="116085"/>
    <lineage>
        <taxon>Bacteria</taxon>
        <taxon>Bacillati</taxon>
        <taxon>Bacillota</taxon>
        <taxon>Clostridia</taxon>
        <taxon>Lachnospirales</taxon>
        <taxon>Lachnospiraceae</taxon>
        <taxon>Coprococcus</taxon>
    </lineage>
</organism>
<comment type="caution">
    <text evidence="6">Lacks conserved residue(s) required for the propagation of feature annotation.</text>
</comment>
<dbReference type="GO" id="GO:0046872">
    <property type="term" value="F:metal ion binding"/>
    <property type="evidence" value="ECO:0007669"/>
    <property type="project" value="UniProtKB-UniRule"/>
</dbReference>
<dbReference type="EMBL" id="QVEP01000024">
    <property type="protein sequence ID" value="RGB79516.1"/>
    <property type="molecule type" value="Genomic_DNA"/>
</dbReference>
<evidence type="ECO:0000256" key="4">
    <source>
        <dbReference type="ARBA" id="ARBA00023027"/>
    </source>
</evidence>
<feature type="active site" description="Proton acceptor" evidence="6">
    <location>
        <position position="68"/>
    </location>
</feature>
<name>A0A3E2XI20_9FIRM</name>
<dbReference type="InterPro" id="IPR002504">
    <property type="entry name" value="NADK"/>
</dbReference>
<feature type="binding site" evidence="6">
    <location>
        <position position="172"/>
    </location>
    <ligand>
        <name>NAD(+)</name>
        <dbReference type="ChEBI" id="CHEBI:57540"/>
    </ligand>
</feature>
<keyword evidence="1 6" id="KW-0808">Transferase</keyword>
<dbReference type="Gene3D" id="3.40.50.10330">
    <property type="entry name" value="Probable inorganic polyphosphate/atp-NAD kinase, domain 1"/>
    <property type="match status" value="1"/>
</dbReference>
<accession>A0A3E2XI20</accession>
<reference evidence="9 10" key="1">
    <citation type="submission" date="2018-08" db="EMBL/GenBank/DDBJ databases">
        <title>A genome reference for cultivated species of the human gut microbiota.</title>
        <authorList>
            <person name="Zou Y."/>
            <person name="Xue W."/>
            <person name="Luo G."/>
        </authorList>
    </citation>
    <scope>NUCLEOTIDE SEQUENCE [LARGE SCALE GENOMIC DNA]</scope>
    <source>
        <strain evidence="7 9">AF45-17</strain>
        <strain evidence="8 10">AM28-39</strain>
    </source>
</reference>
<dbReference type="PANTHER" id="PTHR20275:SF0">
    <property type="entry name" value="NAD KINASE"/>
    <property type="match status" value="1"/>
</dbReference>
<dbReference type="Pfam" id="PF20143">
    <property type="entry name" value="NAD_kinase_C"/>
    <property type="match status" value="1"/>
</dbReference>
<gene>
    <name evidence="6" type="primary">nadK</name>
    <name evidence="7" type="ORF">DW070_10170</name>
    <name evidence="8" type="ORF">DW747_15195</name>
</gene>
<keyword evidence="6" id="KW-0547">Nucleotide-binding</keyword>
<keyword evidence="2 6" id="KW-0418">Kinase</keyword>
<comment type="catalytic activity">
    <reaction evidence="5 6">
        <text>NAD(+) + ATP = ADP + NADP(+) + H(+)</text>
        <dbReference type="Rhea" id="RHEA:18629"/>
        <dbReference type="ChEBI" id="CHEBI:15378"/>
        <dbReference type="ChEBI" id="CHEBI:30616"/>
        <dbReference type="ChEBI" id="CHEBI:57540"/>
        <dbReference type="ChEBI" id="CHEBI:58349"/>
        <dbReference type="ChEBI" id="CHEBI:456216"/>
        <dbReference type="EC" id="2.7.1.23"/>
    </reaction>
</comment>
<dbReference type="OrthoDB" id="9774737at2"/>
<feature type="binding site" evidence="6">
    <location>
        <begin position="183"/>
        <end position="188"/>
    </location>
    <ligand>
        <name>NAD(+)</name>
        <dbReference type="ChEBI" id="CHEBI:57540"/>
    </ligand>
</feature>
<feature type="binding site" evidence="6">
    <location>
        <position position="153"/>
    </location>
    <ligand>
        <name>NAD(+)</name>
        <dbReference type="ChEBI" id="CHEBI:57540"/>
    </ligand>
</feature>
<dbReference type="GO" id="GO:0006741">
    <property type="term" value="P:NADP+ biosynthetic process"/>
    <property type="evidence" value="ECO:0007669"/>
    <property type="project" value="UniProtKB-UniRule"/>
</dbReference>
<dbReference type="GO" id="GO:0005524">
    <property type="term" value="F:ATP binding"/>
    <property type="evidence" value="ECO:0007669"/>
    <property type="project" value="UniProtKB-KW"/>
</dbReference>
<comment type="caution">
    <text evidence="8">The sequence shown here is derived from an EMBL/GenBank/DDBJ whole genome shotgun (WGS) entry which is preliminary data.</text>
</comment>
<evidence type="ECO:0000256" key="1">
    <source>
        <dbReference type="ARBA" id="ARBA00022679"/>
    </source>
</evidence>
<proteinExistence type="inferred from homology"/>
<keyword evidence="6" id="KW-0067">ATP-binding</keyword>
<protein>
    <recommendedName>
        <fullName evidence="6">NAD kinase</fullName>
        <ecNumber evidence="6">2.7.1.23</ecNumber>
    </recommendedName>
    <alternativeName>
        <fullName evidence="6">ATP-dependent NAD kinase</fullName>
    </alternativeName>
</protein>
<keyword evidence="3 6" id="KW-0521">NADP</keyword>
<feature type="binding site" evidence="6">
    <location>
        <begin position="68"/>
        <end position="69"/>
    </location>
    <ligand>
        <name>NAD(+)</name>
        <dbReference type="ChEBI" id="CHEBI:57540"/>
    </ligand>
</feature>
<keyword evidence="10" id="KW-1185">Reference proteome</keyword>
<dbReference type="EMBL" id="QVFD01000022">
    <property type="protein sequence ID" value="RGC43683.1"/>
    <property type="molecule type" value="Genomic_DNA"/>
</dbReference>
<evidence type="ECO:0000313" key="10">
    <source>
        <dbReference type="Proteomes" id="UP000261231"/>
    </source>
</evidence>
<comment type="subcellular location">
    <subcellularLocation>
        <location evidence="6">Cytoplasm</location>
    </subcellularLocation>
</comment>
<evidence type="ECO:0000313" key="9">
    <source>
        <dbReference type="Proteomes" id="UP000260773"/>
    </source>
</evidence>
<dbReference type="SUPFAM" id="SSF111331">
    <property type="entry name" value="NAD kinase/diacylglycerol kinase-like"/>
    <property type="match status" value="1"/>
</dbReference>
<evidence type="ECO:0000313" key="7">
    <source>
        <dbReference type="EMBL" id="RGB79516.1"/>
    </source>
</evidence>
<dbReference type="InterPro" id="IPR017438">
    <property type="entry name" value="ATP-NAD_kinase_N"/>
</dbReference>
<dbReference type="AlphaFoldDB" id="A0A3E2XI20"/>
<dbReference type="Proteomes" id="UP000261231">
    <property type="component" value="Unassembled WGS sequence"/>
</dbReference>
<evidence type="ECO:0000313" key="8">
    <source>
        <dbReference type="EMBL" id="RGC43683.1"/>
    </source>
</evidence>
<comment type="similarity">
    <text evidence="6">Belongs to the NAD kinase family.</text>
</comment>
<evidence type="ECO:0000256" key="6">
    <source>
        <dbReference type="HAMAP-Rule" id="MF_00361"/>
    </source>
</evidence>
<feature type="binding site" evidence="6">
    <location>
        <begin position="142"/>
        <end position="143"/>
    </location>
    <ligand>
        <name>NAD(+)</name>
        <dbReference type="ChEBI" id="CHEBI:57540"/>
    </ligand>
</feature>
<keyword evidence="6" id="KW-0963">Cytoplasm</keyword>
<dbReference type="InterPro" id="IPR016064">
    <property type="entry name" value="NAD/diacylglycerol_kinase_sf"/>
</dbReference>
<comment type="function">
    <text evidence="6">Involved in the regulation of the intracellular balance of NAD and NADP, and is a key enzyme in the biosynthesis of NADP. Catalyzes specifically the phosphorylation on 2'-hydroxyl of the adenosine moiety of NAD to yield NADP.</text>
</comment>
<dbReference type="EC" id="2.7.1.23" evidence="6"/>
<sequence length="287" mass="31972">MKKFALLTNYSKDKRLVYTRMIKTYITENGGSYWIPRYISEPDKDGDQRYDFSDMPGDIECVLVLGGDGTLLQAARELFQRHIPLLGINLGTLGFLTSAEKSELPKCLDSVLDDSCSIDERMMLEGVAYHGSEKIQMNIALNDVIIARAGFSRLVELKIYVNGELLSIYNADGIIVSTPTGSTGYSLSAGGPIIFPQTDVIVITPICPHSLQARSLVVSGEDRIMIEIGRRRKTQKEEAMVTFDGRSAQELETGDRIEIYKAQETTQLIRLKGRSFYQVLQNKIGTA</sequence>
<evidence type="ECO:0000256" key="3">
    <source>
        <dbReference type="ARBA" id="ARBA00022857"/>
    </source>
</evidence>
<dbReference type="InterPro" id="IPR017437">
    <property type="entry name" value="ATP-NAD_kinase_PpnK-typ_C"/>
</dbReference>
<dbReference type="Pfam" id="PF01513">
    <property type="entry name" value="NAD_kinase"/>
    <property type="match status" value="1"/>
</dbReference>
<evidence type="ECO:0000256" key="2">
    <source>
        <dbReference type="ARBA" id="ARBA00022777"/>
    </source>
</evidence>
<dbReference type="Proteomes" id="UP000260773">
    <property type="component" value="Unassembled WGS sequence"/>
</dbReference>
<dbReference type="GO" id="GO:0051287">
    <property type="term" value="F:NAD binding"/>
    <property type="evidence" value="ECO:0007669"/>
    <property type="project" value="UniProtKB-ARBA"/>
</dbReference>
<comment type="cofactor">
    <cofactor evidence="6">
        <name>a divalent metal cation</name>
        <dbReference type="ChEBI" id="CHEBI:60240"/>
    </cofactor>
</comment>
<dbReference type="HAMAP" id="MF_00361">
    <property type="entry name" value="NAD_kinase"/>
    <property type="match status" value="1"/>
</dbReference>
<dbReference type="PANTHER" id="PTHR20275">
    <property type="entry name" value="NAD KINASE"/>
    <property type="match status" value="1"/>
</dbReference>
<dbReference type="GO" id="GO:0003951">
    <property type="term" value="F:NAD+ kinase activity"/>
    <property type="evidence" value="ECO:0007669"/>
    <property type="project" value="UniProtKB-UniRule"/>
</dbReference>